<evidence type="ECO:0000313" key="2">
    <source>
        <dbReference type="Proteomes" id="UP000829999"/>
    </source>
</evidence>
<gene>
    <name evidence="3" type="primary">LOC118273520</name>
</gene>
<feature type="region of interest" description="Disordered" evidence="1">
    <location>
        <begin position="1"/>
        <end position="23"/>
    </location>
</feature>
<protein>
    <submittedName>
        <fullName evidence="3">Uncharacterized protein LOC118273520 isoform X2</fullName>
    </submittedName>
</protein>
<evidence type="ECO:0000256" key="1">
    <source>
        <dbReference type="SAM" id="MobiDB-lite"/>
    </source>
</evidence>
<organism evidence="2 3">
    <name type="scientific">Spodoptera frugiperda</name>
    <name type="common">Fall armyworm</name>
    <dbReference type="NCBI Taxonomy" id="7108"/>
    <lineage>
        <taxon>Eukaryota</taxon>
        <taxon>Metazoa</taxon>
        <taxon>Ecdysozoa</taxon>
        <taxon>Arthropoda</taxon>
        <taxon>Hexapoda</taxon>
        <taxon>Insecta</taxon>
        <taxon>Pterygota</taxon>
        <taxon>Neoptera</taxon>
        <taxon>Endopterygota</taxon>
        <taxon>Lepidoptera</taxon>
        <taxon>Glossata</taxon>
        <taxon>Ditrysia</taxon>
        <taxon>Noctuoidea</taxon>
        <taxon>Noctuidae</taxon>
        <taxon>Amphipyrinae</taxon>
        <taxon>Spodoptera</taxon>
    </lineage>
</organism>
<feature type="compositionally biased region" description="Pro residues" evidence="1">
    <location>
        <begin position="187"/>
        <end position="200"/>
    </location>
</feature>
<dbReference type="RefSeq" id="XP_035446426.2">
    <property type="nucleotide sequence ID" value="XM_035590533.2"/>
</dbReference>
<dbReference type="Proteomes" id="UP000829999">
    <property type="component" value="Chromosome 1"/>
</dbReference>
<feature type="region of interest" description="Disordered" evidence="1">
    <location>
        <begin position="178"/>
        <end position="207"/>
    </location>
</feature>
<feature type="compositionally biased region" description="Acidic residues" evidence="1">
    <location>
        <begin position="631"/>
        <end position="642"/>
    </location>
</feature>
<feature type="region of interest" description="Disordered" evidence="1">
    <location>
        <begin position="627"/>
        <end position="658"/>
    </location>
</feature>
<dbReference type="GeneID" id="118273520"/>
<sequence length="740" mass="82006">MNHTHPAASADPKAMCHGMHSAQAERKGDSNECVINNYDFEEMSIDPGTYGGYGGSEWPHCDHDTQHHTSCPHYTNMNSGITEASNFNRNSTCTCFQTSKNVPNQICQEKKPKPPCQQTLLQQAMEYLYSLVFSHRSQCDRCNPKPICPRCQALHSNGQQPCPAGKPQKAQKSWLGSKFKKSQPCPSDTPPCPDPTPPCPDDTSSSDDTPTCPNPKCPNAPPTCPNGKPKCPNVTPTCPNPKCPNASSTCPNPKCPNAPPTCPNATPKCPNAPPTCPNPKCPNATPTCPNETPKRVSAPPKCPKPPPCSSTKPPCQNCPAAKSDDDDLDSKDSYCCKESLFEMAKSYLQKIMNSHQNACPHCKQQQQQLACCYAKELLTYLREIIEQAWIYTKKYYEQVCQQELEPAPTNTSCSCNGQNGSAKAKKPPCPPPPCPPPVRCPVCFPEPEEDDDEADRGFTPCCLHNSKGVQPHHKSESHNKSCCLSRKFQSLSEPYDADIEPELSVCSLDKDSSQNLHDRNVMGLLSSNHRRPCKTCCKHCTDEIEDKDECQKENKNENKCEKKCVNGNGSKNGNGCGNENENDSKNGSECENENGNGNTKRKLGLSLSMEPNDHRFCQNPNECKHSKESLNIEEESEKDGCDEEKPPECPTNEQAEQADMPCTGGCEKCNTPKAIPTKCERRMPDDEYKKFLDDQLRKIEKRLADKGTLCRSNCNCMTCVVDNNCANRTDEKDEEKYYYF</sequence>
<name>A0A9R0DAT6_SPOFR</name>
<accession>A0A9R0DAT6</accession>
<evidence type="ECO:0000313" key="3">
    <source>
        <dbReference type="RefSeq" id="XP_035446426.2"/>
    </source>
</evidence>
<proteinExistence type="predicted"/>
<dbReference type="AlphaFoldDB" id="A0A9R0DAT6"/>
<reference evidence="3" key="1">
    <citation type="submission" date="2025-08" db="UniProtKB">
        <authorList>
            <consortium name="RefSeq"/>
        </authorList>
    </citation>
    <scope>IDENTIFICATION</scope>
    <source>
        <tissue evidence="3">Whole larval tissue</tissue>
    </source>
</reference>
<keyword evidence="2" id="KW-1185">Reference proteome</keyword>